<evidence type="ECO:0000256" key="1">
    <source>
        <dbReference type="ARBA" id="ARBA00022553"/>
    </source>
</evidence>
<proteinExistence type="inferred from homology"/>
<comment type="similarity">
    <text evidence="6">Belongs to the HepT RNase toxin family.</text>
</comment>
<dbReference type="GO" id="GO:0016787">
    <property type="term" value="F:hydrolase activity"/>
    <property type="evidence" value="ECO:0007669"/>
    <property type="project" value="UniProtKB-KW"/>
</dbReference>
<name>A0A1F8BXL6_9BACT</name>
<comment type="caution">
    <text evidence="7">The sequence shown here is derived from an EMBL/GenBank/DDBJ whole genome shotgun (WGS) entry which is preliminary data.</text>
</comment>
<keyword evidence="1" id="KW-0597">Phosphoprotein</keyword>
<dbReference type="Pfam" id="PF01934">
    <property type="entry name" value="HepT-like"/>
    <property type="match status" value="1"/>
</dbReference>
<evidence type="ECO:0008006" key="9">
    <source>
        <dbReference type="Google" id="ProtNLM"/>
    </source>
</evidence>
<keyword evidence="2" id="KW-1277">Toxin-antitoxin system</keyword>
<dbReference type="AlphaFoldDB" id="A0A1F8BXL6"/>
<dbReference type="STRING" id="1802525.A2975_00585"/>
<organism evidence="7 8">
    <name type="scientific">Candidatus Woesebacteria bacterium RIFCSPLOWO2_01_FULL_44_14</name>
    <dbReference type="NCBI Taxonomy" id="1802525"/>
    <lineage>
        <taxon>Bacteria</taxon>
        <taxon>Candidatus Woeseibacteriota</taxon>
    </lineage>
</organism>
<keyword evidence="5" id="KW-0378">Hydrolase</keyword>
<dbReference type="Gene3D" id="1.20.120.580">
    <property type="entry name" value="bsu32300-like"/>
    <property type="match status" value="1"/>
</dbReference>
<keyword evidence="3" id="KW-0540">Nuclease</keyword>
<protein>
    <recommendedName>
        <fullName evidence="9">DUF86 domain-containing protein</fullName>
    </recommendedName>
</protein>
<evidence type="ECO:0000256" key="6">
    <source>
        <dbReference type="ARBA" id="ARBA00024207"/>
    </source>
</evidence>
<dbReference type="GO" id="GO:0000166">
    <property type="term" value="F:nucleotide binding"/>
    <property type="evidence" value="ECO:0007669"/>
    <property type="project" value="UniProtKB-KW"/>
</dbReference>
<dbReference type="InterPro" id="IPR037038">
    <property type="entry name" value="HepT-like_sf"/>
</dbReference>
<dbReference type="InterPro" id="IPR051813">
    <property type="entry name" value="HepT_RNase_toxin"/>
</dbReference>
<sequence length="108" mass="12945">MSKLPEEYLKHVLDEANYLLDSSKDISEEKFMHDETLQRAYARSIEVIGEAVKNLPNDFRLSHSEIDWKKITGMRDRLIHHYFGVDYEIVWDVVKNEIPTLKEQYRQF</sequence>
<gene>
    <name evidence="7" type="ORF">A2975_00585</name>
</gene>
<accession>A0A1F8BXL6</accession>
<evidence type="ECO:0000256" key="2">
    <source>
        <dbReference type="ARBA" id="ARBA00022649"/>
    </source>
</evidence>
<evidence type="ECO:0000256" key="4">
    <source>
        <dbReference type="ARBA" id="ARBA00022741"/>
    </source>
</evidence>
<evidence type="ECO:0000256" key="3">
    <source>
        <dbReference type="ARBA" id="ARBA00022722"/>
    </source>
</evidence>
<evidence type="ECO:0000313" key="8">
    <source>
        <dbReference type="Proteomes" id="UP000178429"/>
    </source>
</evidence>
<dbReference type="PANTHER" id="PTHR34139">
    <property type="entry name" value="UPF0331 PROTEIN MJ0127"/>
    <property type="match status" value="1"/>
</dbReference>
<evidence type="ECO:0000313" key="7">
    <source>
        <dbReference type="EMBL" id="OGM68854.1"/>
    </source>
</evidence>
<reference evidence="7 8" key="1">
    <citation type="journal article" date="2016" name="Nat. Commun.">
        <title>Thousands of microbial genomes shed light on interconnected biogeochemical processes in an aquifer system.</title>
        <authorList>
            <person name="Anantharaman K."/>
            <person name="Brown C.T."/>
            <person name="Hug L.A."/>
            <person name="Sharon I."/>
            <person name="Castelle C.J."/>
            <person name="Probst A.J."/>
            <person name="Thomas B.C."/>
            <person name="Singh A."/>
            <person name="Wilkins M.J."/>
            <person name="Karaoz U."/>
            <person name="Brodie E.L."/>
            <person name="Williams K.H."/>
            <person name="Hubbard S.S."/>
            <person name="Banfield J.F."/>
        </authorList>
    </citation>
    <scope>NUCLEOTIDE SEQUENCE [LARGE SCALE GENOMIC DNA]</scope>
</reference>
<dbReference type="EMBL" id="MGHL01000017">
    <property type="protein sequence ID" value="OGM68854.1"/>
    <property type="molecule type" value="Genomic_DNA"/>
</dbReference>
<dbReference type="GO" id="GO:0110001">
    <property type="term" value="C:toxin-antitoxin complex"/>
    <property type="evidence" value="ECO:0007669"/>
    <property type="project" value="InterPro"/>
</dbReference>
<dbReference type="Proteomes" id="UP000178429">
    <property type="component" value="Unassembled WGS sequence"/>
</dbReference>
<dbReference type="PANTHER" id="PTHR34139:SF1">
    <property type="entry name" value="RNASE MJ1380-RELATED"/>
    <property type="match status" value="1"/>
</dbReference>
<keyword evidence="4" id="KW-0547">Nucleotide-binding</keyword>
<evidence type="ECO:0000256" key="5">
    <source>
        <dbReference type="ARBA" id="ARBA00022801"/>
    </source>
</evidence>
<dbReference type="InterPro" id="IPR008201">
    <property type="entry name" value="HepT-like"/>
</dbReference>
<dbReference type="GO" id="GO:0004540">
    <property type="term" value="F:RNA nuclease activity"/>
    <property type="evidence" value="ECO:0007669"/>
    <property type="project" value="InterPro"/>
</dbReference>